<dbReference type="AlphaFoldDB" id="A0A0C3EV26"/>
<dbReference type="Proteomes" id="UP000054166">
    <property type="component" value="Unassembled WGS sequence"/>
</dbReference>
<name>A0A0C3EV26_PILCF</name>
<dbReference type="EMBL" id="KN833194">
    <property type="protein sequence ID" value="KIM71884.1"/>
    <property type="molecule type" value="Genomic_DNA"/>
</dbReference>
<protein>
    <submittedName>
        <fullName evidence="2">Uncharacterized protein</fullName>
    </submittedName>
</protein>
<evidence type="ECO:0000313" key="2">
    <source>
        <dbReference type="EMBL" id="KIM71884.1"/>
    </source>
</evidence>
<reference evidence="3" key="2">
    <citation type="submission" date="2015-01" db="EMBL/GenBank/DDBJ databases">
        <title>Evolutionary Origins and Diversification of the Mycorrhizal Mutualists.</title>
        <authorList>
            <consortium name="DOE Joint Genome Institute"/>
            <consortium name="Mycorrhizal Genomics Consortium"/>
            <person name="Kohler A."/>
            <person name="Kuo A."/>
            <person name="Nagy L.G."/>
            <person name="Floudas D."/>
            <person name="Copeland A."/>
            <person name="Barry K.W."/>
            <person name="Cichocki N."/>
            <person name="Veneault-Fourrey C."/>
            <person name="LaButti K."/>
            <person name="Lindquist E.A."/>
            <person name="Lipzen A."/>
            <person name="Lundell T."/>
            <person name="Morin E."/>
            <person name="Murat C."/>
            <person name="Riley R."/>
            <person name="Ohm R."/>
            <person name="Sun H."/>
            <person name="Tunlid A."/>
            <person name="Henrissat B."/>
            <person name="Grigoriev I.V."/>
            <person name="Hibbett D.S."/>
            <person name="Martin F."/>
        </authorList>
    </citation>
    <scope>NUCLEOTIDE SEQUENCE [LARGE SCALE GENOMIC DNA]</scope>
    <source>
        <strain evidence="3">F 1598</strain>
    </source>
</reference>
<reference evidence="2 3" key="1">
    <citation type="submission" date="2014-04" db="EMBL/GenBank/DDBJ databases">
        <authorList>
            <consortium name="DOE Joint Genome Institute"/>
            <person name="Kuo A."/>
            <person name="Tarkka M."/>
            <person name="Buscot F."/>
            <person name="Kohler A."/>
            <person name="Nagy L.G."/>
            <person name="Floudas D."/>
            <person name="Copeland A."/>
            <person name="Barry K.W."/>
            <person name="Cichocki N."/>
            <person name="Veneault-Fourrey C."/>
            <person name="LaButti K."/>
            <person name="Lindquist E.A."/>
            <person name="Lipzen A."/>
            <person name="Lundell T."/>
            <person name="Morin E."/>
            <person name="Murat C."/>
            <person name="Sun H."/>
            <person name="Tunlid A."/>
            <person name="Henrissat B."/>
            <person name="Grigoriev I.V."/>
            <person name="Hibbett D.S."/>
            <person name="Martin F."/>
            <person name="Nordberg H.P."/>
            <person name="Cantor M.N."/>
            <person name="Hua S.X."/>
        </authorList>
    </citation>
    <scope>NUCLEOTIDE SEQUENCE [LARGE SCALE GENOMIC DNA]</scope>
    <source>
        <strain evidence="2 3">F 1598</strain>
    </source>
</reference>
<feature type="region of interest" description="Disordered" evidence="1">
    <location>
        <begin position="263"/>
        <end position="287"/>
    </location>
</feature>
<dbReference type="InParanoid" id="A0A0C3EV26"/>
<sequence length="287" mass="30846">MSVFAIVIATALRDGEHALNKAILSGGNPHHRRHRGSKYTGGCLQPLSYIMIIHLAIFELGFGSRVPPSDLLDYRVHYNFRAPCCLCIPNAHGCGFSETAIYVALSGPYAGEYVAGCASDTCGYLINLERLYALRGLLVRRYPVRSSGTNTPPPVPYTPTPTHSKTANSEPSVSSSYGGSHGNSDGLFASIATYARPISRPETVLDRLLRLDSHARPGLSEREFNKLFAKCECGLITTRRVFTSHSCAAAVLQPVVSPTVIDLTGDDSDSDDSSSAASPIIIDLTTD</sequence>
<dbReference type="HOGENOM" id="CLU_084542_1_0_1"/>
<feature type="compositionally biased region" description="Low complexity" evidence="1">
    <location>
        <begin position="169"/>
        <end position="179"/>
    </location>
</feature>
<accession>A0A0C3EV26</accession>
<feature type="region of interest" description="Disordered" evidence="1">
    <location>
        <begin position="145"/>
        <end position="179"/>
    </location>
</feature>
<organism evidence="2 3">
    <name type="scientific">Piloderma croceum (strain F 1598)</name>
    <dbReference type="NCBI Taxonomy" id="765440"/>
    <lineage>
        <taxon>Eukaryota</taxon>
        <taxon>Fungi</taxon>
        <taxon>Dikarya</taxon>
        <taxon>Basidiomycota</taxon>
        <taxon>Agaricomycotina</taxon>
        <taxon>Agaricomycetes</taxon>
        <taxon>Agaricomycetidae</taxon>
        <taxon>Atheliales</taxon>
        <taxon>Atheliaceae</taxon>
        <taxon>Piloderma</taxon>
    </lineage>
</organism>
<keyword evidence="3" id="KW-1185">Reference proteome</keyword>
<proteinExistence type="predicted"/>
<evidence type="ECO:0000256" key="1">
    <source>
        <dbReference type="SAM" id="MobiDB-lite"/>
    </source>
</evidence>
<evidence type="ECO:0000313" key="3">
    <source>
        <dbReference type="Proteomes" id="UP000054166"/>
    </source>
</evidence>
<gene>
    <name evidence="2" type="ORF">PILCRDRAFT_16633</name>
</gene>
<dbReference type="OrthoDB" id="2678974at2759"/>